<dbReference type="InterPro" id="IPR007634">
    <property type="entry name" value="RNA_pol_sigma_54_DNA-bd"/>
</dbReference>
<proteinExistence type="inferred from homology"/>
<accession>A0A0V8JMX5</accession>
<protein>
    <submittedName>
        <fullName evidence="11">RNA polymerase sigma-54 factor</fullName>
    </submittedName>
</protein>
<sequence length="435" mass="50230">MEVGLFQQQSLKLSMSKELSQAISLLQYSSLDIASFIQEQAMQNPLIDFGDAPLVTSRPSVYKQNANDDKDLLNSIASKQETLTEHLLGQIVFLELTTKEHDIICYMIENLDEHGYLKEDLMLVAQACSCNLEEVERVLNSLQQLDPIGVGARNLQECLLIQLEQSGQLSDELEIILTEYFQEFAYKKWSKISKECSISLEQVQKYHDQIKRLNPRPGLLYATQAERFIIPDYIIKKEGDELVAYANEELDFRLSVNDAYRQSLMLQDNHAVKPYLQEKYREFQWILKGLQTRKQTLNAIVHGLLEKQQRFFQHGPSFLQPLTMKELADYINVHESTVSRATTHKYIQTPFGTFSMKSFFTASLKLGTTEETSVMTVKELIKQLVEKEDKKKPLSDQQLTNQLLTEHDVKISRRTVAKYREQLNIASSNQRKVYV</sequence>
<dbReference type="GO" id="GO:0006352">
    <property type="term" value="P:DNA-templated transcription initiation"/>
    <property type="evidence" value="ECO:0007669"/>
    <property type="project" value="InterPro"/>
</dbReference>
<keyword evidence="8" id="KW-0804">Transcription</keyword>
<dbReference type="RefSeq" id="WP_062686798.1">
    <property type="nucleotide sequence ID" value="NZ_KQ758648.1"/>
</dbReference>
<keyword evidence="3" id="KW-0808">Transferase</keyword>
<evidence type="ECO:0000259" key="9">
    <source>
        <dbReference type="Pfam" id="PF04552"/>
    </source>
</evidence>
<feature type="domain" description="RNA polymerase sigma factor 54 core-binding" evidence="10">
    <location>
        <begin position="74"/>
        <end position="260"/>
    </location>
</feature>
<reference evidence="11 12" key="1">
    <citation type="submission" date="2015-11" db="EMBL/GenBank/DDBJ databases">
        <title>Bacillus caseinolyticus sp nov.</title>
        <authorList>
            <person name="Dastager S.G."/>
            <person name="Mawlankar R."/>
        </authorList>
    </citation>
    <scope>NUCLEOTIDE SEQUENCE [LARGE SCALE GENOMIC DNA]</scope>
    <source>
        <strain evidence="11 12">SGD-V-76</strain>
    </source>
</reference>
<dbReference type="PANTHER" id="PTHR32248">
    <property type="entry name" value="RNA POLYMERASE SIGMA-54 FACTOR"/>
    <property type="match status" value="1"/>
</dbReference>
<evidence type="ECO:0000313" key="11">
    <source>
        <dbReference type="EMBL" id="KSU87936.1"/>
    </source>
</evidence>
<keyword evidence="7" id="KW-0238">DNA-binding</keyword>
<gene>
    <name evidence="11" type="ORF">AS180_10560</name>
</gene>
<keyword evidence="12" id="KW-1185">Reference proteome</keyword>
<dbReference type="PIRSF" id="PIRSF000774">
    <property type="entry name" value="RpoN"/>
    <property type="match status" value="1"/>
</dbReference>
<dbReference type="PROSITE" id="PS50044">
    <property type="entry name" value="SIGMA54_3"/>
    <property type="match status" value="1"/>
</dbReference>
<comment type="similarity">
    <text evidence="1">Belongs to the sigma-54 factor family.</text>
</comment>
<dbReference type="PROSITE" id="PS00717">
    <property type="entry name" value="SIGMA54_1"/>
    <property type="match status" value="1"/>
</dbReference>
<dbReference type="PRINTS" id="PR00045">
    <property type="entry name" value="SIGMA54FCT"/>
</dbReference>
<dbReference type="GO" id="GO:0016779">
    <property type="term" value="F:nucleotidyltransferase activity"/>
    <property type="evidence" value="ECO:0007669"/>
    <property type="project" value="UniProtKB-KW"/>
</dbReference>
<dbReference type="Pfam" id="PF04552">
    <property type="entry name" value="Sigma54_DBD"/>
    <property type="match status" value="1"/>
</dbReference>
<dbReference type="Proteomes" id="UP000053681">
    <property type="component" value="Unassembled WGS sequence"/>
</dbReference>
<dbReference type="NCBIfam" id="TIGR02395">
    <property type="entry name" value="rpoN_sigma"/>
    <property type="match status" value="1"/>
</dbReference>
<keyword evidence="6" id="KW-0731">Sigma factor</keyword>
<evidence type="ECO:0000256" key="5">
    <source>
        <dbReference type="ARBA" id="ARBA00023015"/>
    </source>
</evidence>
<dbReference type="GO" id="GO:0003677">
    <property type="term" value="F:DNA binding"/>
    <property type="evidence" value="ECO:0007669"/>
    <property type="project" value="UniProtKB-KW"/>
</dbReference>
<comment type="caution">
    <text evidence="11">The sequence shown here is derived from an EMBL/GenBank/DDBJ whole genome shotgun (WGS) entry which is preliminary data.</text>
</comment>
<dbReference type="PANTHER" id="PTHR32248:SF4">
    <property type="entry name" value="RNA POLYMERASE SIGMA-54 FACTOR"/>
    <property type="match status" value="1"/>
</dbReference>
<evidence type="ECO:0000256" key="6">
    <source>
        <dbReference type="ARBA" id="ARBA00023082"/>
    </source>
</evidence>
<feature type="domain" description="RNA polymerase sigma factor 54 DNA-binding" evidence="9">
    <location>
        <begin position="275"/>
        <end position="432"/>
    </location>
</feature>
<dbReference type="Pfam" id="PF04963">
    <property type="entry name" value="Sigma54_CBD"/>
    <property type="match status" value="1"/>
</dbReference>
<dbReference type="Gene3D" id="1.10.10.1330">
    <property type="entry name" value="RNA polymerase sigma-54 factor, core-binding domain"/>
    <property type="match status" value="1"/>
</dbReference>
<dbReference type="InterPro" id="IPR007046">
    <property type="entry name" value="RNA_pol_sigma_54_core-bd"/>
</dbReference>
<evidence type="ECO:0000313" key="12">
    <source>
        <dbReference type="Proteomes" id="UP000053681"/>
    </source>
</evidence>
<dbReference type="Pfam" id="PF00309">
    <property type="entry name" value="Sigma54_AID"/>
    <property type="match status" value="1"/>
</dbReference>
<dbReference type="AlphaFoldDB" id="A0A0V8JMX5"/>
<evidence type="ECO:0000256" key="4">
    <source>
        <dbReference type="ARBA" id="ARBA00022695"/>
    </source>
</evidence>
<dbReference type="InterPro" id="IPR038709">
    <property type="entry name" value="RpoN_core-bd_sf"/>
</dbReference>
<dbReference type="GO" id="GO:0001216">
    <property type="term" value="F:DNA-binding transcription activator activity"/>
    <property type="evidence" value="ECO:0007669"/>
    <property type="project" value="InterPro"/>
</dbReference>
<dbReference type="GO" id="GO:0016987">
    <property type="term" value="F:sigma factor activity"/>
    <property type="evidence" value="ECO:0007669"/>
    <property type="project" value="UniProtKB-KW"/>
</dbReference>
<dbReference type="Gene3D" id="1.10.10.60">
    <property type="entry name" value="Homeodomain-like"/>
    <property type="match status" value="1"/>
</dbReference>
<keyword evidence="2" id="KW-0240">DNA-directed RNA polymerase</keyword>
<keyword evidence="4" id="KW-0548">Nucleotidyltransferase</keyword>
<dbReference type="PROSITE" id="PS00718">
    <property type="entry name" value="SIGMA54_2"/>
    <property type="match status" value="1"/>
</dbReference>
<evidence type="ECO:0000256" key="8">
    <source>
        <dbReference type="ARBA" id="ARBA00023163"/>
    </source>
</evidence>
<evidence type="ECO:0000256" key="2">
    <source>
        <dbReference type="ARBA" id="ARBA00022478"/>
    </source>
</evidence>
<evidence type="ECO:0000256" key="3">
    <source>
        <dbReference type="ARBA" id="ARBA00022679"/>
    </source>
</evidence>
<dbReference type="GO" id="GO:0000428">
    <property type="term" value="C:DNA-directed RNA polymerase complex"/>
    <property type="evidence" value="ECO:0007669"/>
    <property type="project" value="UniProtKB-KW"/>
</dbReference>
<dbReference type="InterPro" id="IPR000394">
    <property type="entry name" value="RNA_pol_sigma_54"/>
</dbReference>
<organism evidence="11 12">
    <name type="scientific">Priestia veravalensis</name>
    <dbReference type="NCBI Taxonomy" id="1414648"/>
    <lineage>
        <taxon>Bacteria</taxon>
        <taxon>Bacillati</taxon>
        <taxon>Bacillota</taxon>
        <taxon>Bacilli</taxon>
        <taxon>Bacillales</taxon>
        <taxon>Bacillaceae</taxon>
        <taxon>Priestia</taxon>
    </lineage>
</organism>
<evidence type="ECO:0000256" key="7">
    <source>
        <dbReference type="ARBA" id="ARBA00023125"/>
    </source>
</evidence>
<keyword evidence="5" id="KW-0805">Transcription regulation</keyword>
<evidence type="ECO:0000256" key="1">
    <source>
        <dbReference type="ARBA" id="ARBA00008798"/>
    </source>
</evidence>
<name>A0A0V8JMX5_9BACI</name>
<dbReference type="EMBL" id="LNQP01000032">
    <property type="protein sequence ID" value="KSU87936.1"/>
    <property type="molecule type" value="Genomic_DNA"/>
</dbReference>
<evidence type="ECO:0000259" key="10">
    <source>
        <dbReference type="Pfam" id="PF04963"/>
    </source>
</evidence>